<evidence type="ECO:0000313" key="9">
    <source>
        <dbReference type="EMBL" id="ACV29504.1"/>
    </source>
</evidence>
<keyword evidence="5 7" id="KW-0540">Nuclease</keyword>
<proteinExistence type="inferred from homology"/>
<dbReference type="GO" id="GO:0004521">
    <property type="term" value="F:RNA endonuclease activity"/>
    <property type="evidence" value="ECO:0007669"/>
    <property type="project" value="UniProtKB-UniRule"/>
</dbReference>
<keyword evidence="4 7" id="KW-0964">Secreted</keyword>
<feature type="active site" description="Proton donor" evidence="8">
    <location>
        <position position="148"/>
    </location>
</feature>
<dbReference type="SUPFAM" id="SSF53933">
    <property type="entry name" value="Microbial ribonucleases"/>
    <property type="match status" value="1"/>
</dbReference>
<dbReference type="EC" id="3.1.27.-" evidence="7"/>
<comment type="subcellular location">
    <subcellularLocation>
        <location evidence="1 7">Secreted</location>
    </subcellularLocation>
</comment>
<dbReference type="eggNOG" id="COG4290">
    <property type="taxonomic scope" value="Bacteria"/>
</dbReference>
<dbReference type="AlphaFoldDB" id="C7RE91"/>
<dbReference type="HOGENOM" id="CLU_104572_1_0_9"/>
<organism evidence="9 10">
    <name type="scientific">Anaerococcus prevotii (strain ATCC 9321 / DSM 20548 / JCM 6508 / NCTC 11806 / PC1)</name>
    <name type="common">Peptostreptococcus prevotii</name>
    <name type="synonym">Peptococcus prevotii</name>
    <dbReference type="NCBI Taxonomy" id="525919"/>
    <lineage>
        <taxon>Bacteria</taxon>
        <taxon>Bacillati</taxon>
        <taxon>Bacillota</taxon>
        <taxon>Tissierellia</taxon>
        <taxon>Tissierellales</taxon>
        <taxon>Peptoniphilaceae</taxon>
        <taxon>Anaerococcus</taxon>
    </lineage>
</organism>
<evidence type="ECO:0000256" key="6">
    <source>
        <dbReference type="ARBA" id="ARBA00022801"/>
    </source>
</evidence>
<dbReference type="EMBL" id="CP001708">
    <property type="protein sequence ID" value="ACV29504.1"/>
    <property type="molecule type" value="Genomic_DNA"/>
</dbReference>
<reference evidence="9 10" key="1">
    <citation type="journal article" date="2009" name="Stand. Genomic Sci.">
        <title>Complete genome sequence of Anaerococcus prevotii type strain (PC1).</title>
        <authorList>
            <person name="Labutti K."/>
            <person name="Pukall R."/>
            <person name="Steenblock K."/>
            <person name="Glavina Del Rio T."/>
            <person name="Tice H."/>
            <person name="Copeland A."/>
            <person name="Cheng J.F."/>
            <person name="Lucas S."/>
            <person name="Chen F."/>
            <person name="Nolan M."/>
            <person name="Bruce D."/>
            <person name="Goodwin L."/>
            <person name="Pitluck S."/>
            <person name="Ivanova N."/>
            <person name="Mavromatis K."/>
            <person name="Ovchinnikova G."/>
            <person name="Pati A."/>
            <person name="Chen A."/>
            <person name="Palaniappan K."/>
            <person name="Land M."/>
            <person name="Hauser L."/>
            <person name="Chang Y.J."/>
            <person name="Jeffries C.D."/>
            <person name="Chain P."/>
            <person name="Saunders E."/>
            <person name="Brettin T."/>
            <person name="Detter J.C."/>
            <person name="Han C."/>
            <person name="Goker M."/>
            <person name="Bristow J."/>
            <person name="Eisen J.A."/>
            <person name="Markowitz V."/>
            <person name="Hugenholtz P."/>
            <person name="Kyrpides N.C."/>
            <person name="Klenk H.P."/>
            <person name="Lapidus A."/>
        </authorList>
    </citation>
    <scope>NUCLEOTIDE SEQUENCE [LARGE SCALE GENOMIC DNA]</scope>
    <source>
        <strain evidence="10">ATCC 9321 / DSM 20548 / JCM 6508 / NCTC 11806 / PC1</strain>
    </source>
</reference>
<dbReference type="Proteomes" id="UP000002294">
    <property type="component" value="Chromosome"/>
</dbReference>
<dbReference type="Pfam" id="PF00545">
    <property type="entry name" value="Ribonuclease"/>
    <property type="match status" value="1"/>
</dbReference>
<protein>
    <recommendedName>
        <fullName evidence="3 7">Ribonuclease</fullName>
        <ecNumber evidence="7">3.1.27.-</ecNumber>
    </recommendedName>
</protein>
<dbReference type="GO" id="GO:0003723">
    <property type="term" value="F:RNA binding"/>
    <property type="evidence" value="ECO:0007669"/>
    <property type="project" value="UniProtKB-UniRule"/>
</dbReference>
<evidence type="ECO:0000256" key="3">
    <source>
        <dbReference type="ARBA" id="ARBA00022214"/>
    </source>
</evidence>
<dbReference type="Gene3D" id="3.10.450.30">
    <property type="entry name" value="Microbial ribonucleases"/>
    <property type="match status" value="1"/>
</dbReference>
<accession>C7RE91</accession>
<evidence type="ECO:0000256" key="1">
    <source>
        <dbReference type="ARBA" id="ARBA00004613"/>
    </source>
</evidence>
<comment type="similarity">
    <text evidence="2 7">Belongs to the ribonuclease N1/T1 family.</text>
</comment>
<dbReference type="InterPro" id="IPR001887">
    <property type="entry name" value="Barnase"/>
</dbReference>
<feature type="active site" description="Proton acceptor" evidence="8">
    <location>
        <position position="119"/>
    </location>
</feature>
<evidence type="ECO:0000256" key="8">
    <source>
        <dbReference type="PIRSR" id="PIRSR001013-1"/>
    </source>
</evidence>
<evidence type="ECO:0000256" key="7">
    <source>
        <dbReference type="PIRNR" id="PIRNR001013"/>
    </source>
</evidence>
<keyword evidence="7" id="KW-0255">Endonuclease</keyword>
<dbReference type="PIRSF" id="PIRSF001013">
    <property type="entry name" value="Barnase"/>
    <property type="match status" value="1"/>
</dbReference>
<dbReference type="GO" id="GO:0016787">
    <property type="term" value="F:hydrolase activity"/>
    <property type="evidence" value="ECO:0007669"/>
    <property type="project" value="UniProtKB-KW"/>
</dbReference>
<keyword evidence="10" id="KW-1185">Reference proteome</keyword>
<sequence>MKVKKYFSYLLIILALIFTSCRLTNDKDIKINEEIIEENIGEEGKILDEDGSYYSLEDVSSYLVEFNHLPPNYITKKEAIDLGWSPKDGNLWDVTDKAVIGGDHFGNFEGNLPEGNYKEADVNYKGGRRGAERIIFDEDINIYYTKDHYETFERIHP</sequence>
<dbReference type="GO" id="GO:0005576">
    <property type="term" value="C:extracellular region"/>
    <property type="evidence" value="ECO:0007669"/>
    <property type="project" value="UniProtKB-SubCell"/>
</dbReference>
<dbReference type="RefSeq" id="WP_015778402.1">
    <property type="nucleotide sequence ID" value="NC_013171.1"/>
</dbReference>
<name>C7RE91_ANAPD</name>
<dbReference type="InterPro" id="IPR016191">
    <property type="entry name" value="Ribonuclease/ribotoxin"/>
</dbReference>
<gene>
    <name evidence="9" type="ordered locus">Apre_1483</name>
</gene>
<evidence type="ECO:0000313" key="10">
    <source>
        <dbReference type="Proteomes" id="UP000002294"/>
    </source>
</evidence>
<dbReference type="OrthoDB" id="9803442at2"/>
<evidence type="ECO:0000256" key="5">
    <source>
        <dbReference type="ARBA" id="ARBA00022722"/>
    </source>
</evidence>
<evidence type="ECO:0000256" key="4">
    <source>
        <dbReference type="ARBA" id="ARBA00022525"/>
    </source>
</evidence>
<dbReference type="PROSITE" id="PS51257">
    <property type="entry name" value="PROKAR_LIPOPROTEIN"/>
    <property type="match status" value="1"/>
</dbReference>
<evidence type="ECO:0000256" key="2">
    <source>
        <dbReference type="ARBA" id="ARBA00009006"/>
    </source>
</evidence>
<keyword evidence="6 7" id="KW-0378">Hydrolase</keyword>
<dbReference type="PRINTS" id="PR00117">
    <property type="entry name" value="BARNASE"/>
</dbReference>
<dbReference type="STRING" id="525919.Apre_1483"/>
<dbReference type="KEGG" id="apr:Apre_1483"/>
<dbReference type="InterPro" id="IPR000026">
    <property type="entry name" value="N1-like"/>
</dbReference>